<accession>A0A8R1ECL4</accession>
<proteinExistence type="predicted"/>
<evidence type="ECO:0000256" key="1">
    <source>
        <dbReference type="SAM" id="SignalP"/>
    </source>
</evidence>
<protein>
    <submittedName>
        <fullName evidence="2">Uncharacterized protein</fullName>
    </submittedName>
</protein>
<dbReference type="Proteomes" id="UP000005237">
    <property type="component" value="Unassembled WGS sequence"/>
</dbReference>
<name>A0A8R1ECL4_CAEJA</name>
<evidence type="ECO:0000313" key="3">
    <source>
        <dbReference type="Proteomes" id="UP000005237"/>
    </source>
</evidence>
<dbReference type="EnsemblMetazoa" id="CJA32251.1">
    <property type="protein sequence ID" value="CJA32251.1"/>
    <property type="gene ID" value="WBGene00208098"/>
</dbReference>
<sequence length="145" mass="16867">MRSIGRLAVLLTIVFSAAGFNKESIQECAQVLSEHIKETFSKISHETILRQNYDKLVEEEQFDPRQELKRSKHRIEDYLKVRSQFAYNVHILETVCMNIIVRAKTYSFACMRPPNEPQLPVIGLYQLTIWLVPGVRFANLQFTGH</sequence>
<evidence type="ECO:0000313" key="2">
    <source>
        <dbReference type="EnsemblMetazoa" id="CJA32251.1"/>
    </source>
</evidence>
<keyword evidence="1" id="KW-0732">Signal</keyword>
<organism evidence="2 3">
    <name type="scientific">Caenorhabditis japonica</name>
    <dbReference type="NCBI Taxonomy" id="281687"/>
    <lineage>
        <taxon>Eukaryota</taxon>
        <taxon>Metazoa</taxon>
        <taxon>Ecdysozoa</taxon>
        <taxon>Nematoda</taxon>
        <taxon>Chromadorea</taxon>
        <taxon>Rhabditida</taxon>
        <taxon>Rhabditina</taxon>
        <taxon>Rhabditomorpha</taxon>
        <taxon>Rhabditoidea</taxon>
        <taxon>Rhabditidae</taxon>
        <taxon>Peloderinae</taxon>
        <taxon>Caenorhabditis</taxon>
    </lineage>
</organism>
<dbReference type="AlphaFoldDB" id="A0A8R1ECL4"/>
<reference evidence="3" key="1">
    <citation type="submission" date="2010-08" db="EMBL/GenBank/DDBJ databases">
        <authorList>
            <consortium name="Caenorhabditis japonica Sequencing Consortium"/>
            <person name="Wilson R.K."/>
        </authorList>
    </citation>
    <scope>NUCLEOTIDE SEQUENCE [LARGE SCALE GENOMIC DNA]</scope>
    <source>
        <strain evidence="3">DF5081</strain>
    </source>
</reference>
<feature type="signal peptide" evidence="1">
    <location>
        <begin position="1"/>
        <end position="19"/>
    </location>
</feature>
<keyword evidence="3" id="KW-1185">Reference proteome</keyword>
<reference evidence="2" key="2">
    <citation type="submission" date="2022-06" db="UniProtKB">
        <authorList>
            <consortium name="EnsemblMetazoa"/>
        </authorList>
    </citation>
    <scope>IDENTIFICATION</scope>
    <source>
        <strain evidence="2">DF5081</strain>
    </source>
</reference>
<feature type="chain" id="PRO_5035919775" evidence="1">
    <location>
        <begin position="20"/>
        <end position="145"/>
    </location>
</feature>